<feature type="compositionally biased region" description="Polar residues" evidence="1">
    <location>
        <begin position="397"/>
        <end position="408"/>
    </location>
</feature>
<gene>
    <name evidence="3" type="ORF">BRADI_1g44133v3</name>
</gene>
<feature type="region of interest" description="Disordered" evidence="1">
    <location>
        <begin position="86"/>
        <end position="111"/>
    </location>
</feature>
<dbReference type="PANTHER" id="PTHR33075">
    <property type="entry name" value="OS02G0499800 PROTEIN"/>
    <property type="match status" value="1"/>
</dbReference>
<reference evidence="4" key="3">
    <citation type="submission" date="2018-08" db="UniProtKB">
        <authorList>
            <consortium name="EnsemblPlants"/>
        </authorList>
    </citation>
    <scope>IDENTIFICATION</scope>
    <source>
        <strain evidence="4">cv. Bd21</strain>
    </source>
</reference>
<organism evidence="3">
    <name type="scientific">Brachypodium distachyon</name>
    <name type="common">Purple false brome</name>
    <name type="synonym">Trachynia distachya</name>
    <dbReference type="NCBI Taxonomy" id="15368"/>
    <lineage>
        <taxon>Eukaryota</taxon>
        <taxon>Viridiplantae</taxon>
        <taxon>Streptophyta</taxon>
        <taxon>Embryophyta</taxon>
        <taxon>Tracheophyta</taxon>
        <taxon>Spermatophyta</taxon>
        <taxon>Magnoliopsida</taxon>
        <taxon>Liliopsida</taxon>
        <taxon>Poales</taxon>
        <taxon>Poaceae</taxon>
        <taxon>BOP clade</taxon>
        <taxon>Pooideae</taxon>
        <taxon>Stipodae</taxon>
        <taxon>Brachypodieae</taxon>
        <taxon>Brachypodium</taxon>
    </lineage>
</organism>
<dbReference type="InterPro" id="IPR056018">
    <property type="entry name" value="DUF7597"/>
</dbReference>
<evidence type="ECO:0000313" key="5">
    <source>
        <dbReference type="Proteomes" id="UP000008810"/>
    </source>
</evidence>
<evidence type="ECO:0000313" key="4">
    <source>
        <dbReference type="EnsemblPlants" id="KQK18696"/>
    </source>
</evidence>
<dbReference type="InParanoid" id="A0A0Q3H6W2"/>
<accession>A0A0Q3H6W2</accession>
<protein>
    <recommendedName>
        <fullName evidence="2">DUF7597 domain-containing protein</fullName>
    </recommendedName>
</protein>
<dbReference type="EMBL" id="CM000880">
    <property type="protein sequence ID" value="KQK18696.1"/>
    <property type="molecule type" value="Genomic_DNA"/>
</dbReference>
<proteinExistence type="predicted"/>
<dbReference type="Pfam" id="PF24530">
    <property type="entry name" value="DUF7597"/>
    <property type="match status" value="1"/>
</dbReference>
<feature type="region of interest" description="Disordered" evidence="1">
    <location>
        <begin position="337"/>
        <end position="361"/>
    </location>
</feature>
<dbReference type="Gramene" id="KQK18696">
    <property type="protein sequence ID" value="KQK18696"/>
    <property type="gene ID" value="BRADI_1g44133v3"/>
</dbReference>
<dbReference type="FunCoup" id="A0A0Q3H6W2">
    <property type="interactions" value="324"/>
</dbReference>
<dbReference type="EnsemblPlants" id="KQK18696">
    <property type="protein sequence ID" value="KQK18696"/>
    <property type="gene ID" value="BRADI_1g44133v3"/>
</dbReference>
<keyword evidence="5" id="KW-1185">Reference proteome</keyword>
<dbReference type="AlphaFoldDB" id="A0A0Q3H6W2"/>
<feature type="non-terminal residue" evidence="3">
    <location>
        <position position="1"/>
    </location>
</feature>
<feature type="region of interest" description="Disordered" evidence="1">
    <location>
        <begin position="678"/>
        <end position="705"/>
    </location>
</feature>
<evidence type="ECO:0000256" key="1">
    <source>
        <dbReference type="SAM" id="MobiDB-lite"/>
    </source>
</evidence>
<dbReference type="Proteomes" id="UP000008810">
    <property type="component" value="Chromosome 1"/>
</dbReference>
<evidence type="ECO:0000313" key="3">
    <source>
        <dbReference type="EMBL" id="KQK18696.1"/>
    </source>
</evidence>
<feature type="compositionally biased region" description="Acidic residues" evidence="1">
    <location>
        <begin position="339"/>
        <end position="350"/>
    </location>
</feature>
<feature type="domain" description="DUF7597" evidence="2">
    <location>
        <begin position="131"/>
        <end position="247"/>
    </location>
</feature>
<dbReference type="OrthoDB" id="687457at2759"/>
<name>A0A0Q3H6W2_BRADI</name>
<evidence type="ECO:0000259" key="2">
    <source>
        <dbReference type="Pfam" id="PF24530"/>
    </source>
</evidence>
<dbReference type="STRING" id="15368.A0A0Q3H6W2"/>
<reference evidence="3" key="2">
    <citation type="submission" date="2017-06" db="EMBL/GenBank/DDBJ databases">
        <title>WGS assembly of Brachypodium distachyon.</title>
        <authorList>
            <consortium name="The International Brachypodium Initiative"/>
            <person name="Lucas S."/>
            <person name="Harmon-Smith M."/>
            <person name="Lail K."/>
            <person name="Tice H."/>
            <person name="Grimwood J."/>
            <person name="Bruce D."/>
            <person name="Barry K."/>
            <person name="Shu S."/>
            <person name="Lindquist E."/>
            <person name="Wang M."/>
            <person name="Pitluck S."/>
            <person name="Vogel J.P."/>
            <person name="Garvin D.F."/>
            <person name="Mockler T.C."/>
            <person name="Schmutz J."/>
            <person name="Rokhsar D."/>
            <person name="Bevan M.W."/>
        </authorList>
    </citation>
    <scope>NUCLEOTIDE SEQUENCE</scope>
    <source>
        <strain evidence="3">Bd21</strain>
    </source>
</reference>
<dbReference type="PANTHER" id="PTHR33075:SF7">
    <property type="entry name" value="OS02G0303350 PROTEIN"/>
    <property type="match status" value="1"/>
</dbReference>
<feature type="region of interest" description="Disordered" evidence="1">
    <location>
        <begin position="397"/>
        <end position="423"/>
    </location>
</feature>
<reference evidence="3 4" key="1">
    <citation type="journal article" date="2010" name="Nature">
        <title>Genome sequencing and analysis of the model grass Brachypodium distachyon.</title>
        <authorList>
            <consortium name="International Brachypodium Initiative"/>
        </authorList>
    </citation>
    <scope>NUCLEOTIDE SEQUENCE [LARGE SCALE GENOMIC DNA]</scope>
    <source>
        <strain evidence="3 4">Bd21</strain>
    </source>
</reference>
<sequence>VTHLRDRTFCFSVTNKFIGFHIAKLGSFTCSNFVAFFHLWGFGGPDYKKELAAWEEEELHKWQDSARNFKTNFFKLGKLTELPYGNNLVRKRGDPSPSSAPPPRPKPHSTVAAARSTVDGKATRMANFPVDPAPFLPGRFDIIDAPDRPQQCRYHVIGNIPAKNEDVAMPPPNPDAPFHETRDNIIAFLDGHLGIRTYYMQHTSLGHAIIRLASTSNRDWLVLNSPHQHNGTWYLFPEHNKGINWRAFTYNREVWIMILNLPLDLWETAHVNAAIAKWGKLISWDKTVSNLTRAIVKVRVESLSDIPYSIMVSHGNDFHAESWSCPLYILSQKLMGMEPPDEDAPTADEVEQNHLPEDPPLAQNLMHLFDEVQNQAAQDQGNQNDQDEDNAIALTLTSNAPDNPSAGSINHAPQMPHPAPQVDPMLDIDINIPLQVDEMEQQPNANLGGIQNEQAGHHNMIIGRVIIPPFVHNTHEFSDLMEDDIHQPLMEKLHITGEGTDIWQQYFKRNKKITQTVTIPGPWIDFFTAMLSTPENFNWAKKVLLSNMWSIFAASNDTARIFALPEKCPSKSAPICRLTARVEEICQGYSTPQAPKTSEPPVDLHKTTSVLRIKRTRRPPLVETEVRRSARLKEKNEGFKHNTCIYKRCLACAAKASEIKSKVVKSLSERFDLVTDIKTLPATDAKKKNKKSGPDDTPTKKQKKK</sequence>